<gene>
    <name evidence="7" type="ORF">IWZ03DRAFT_36580</name>
</gene>
<dbReference type="Proteomes" id="UP001363622">
    <property type="component" value="Unassembled WGS sequence"/>
</dbReference>
<feature type="compositionally biased region" description="Low complexity" evidence="5">
    <location>
        <begin position="202"/>
        <end position="216"/>
    </location>
</feature>
<dbReference type="Pfam" id="PF00172">
    <property type="entry name" value="Zn_clus"/>
    <property type="match status" value="1"/>
</dbReference>
<dbReference type="InterPro" id="IPR001138">
    <property type="entry name" value="Zn2Cys6_DnaBD"/>
</dbReference>
<dbReference type="PANTHER" id="PTHR46910">
    <property type="entry name" value="TRANSCRIPTION FACTOR PDR1"/>
    <property type="match status" value="1"/>
</dbReference>
<protein>
    <recommendedName>
        <fullName evidence="6">Zn(2)-C6 fungal-type domain-containing protein</fullName>
    </recommendedName>
</protein>
<evidence type="ECO:0000256" key="3">
    <source>
        <dbReference type="ARBA" id="ARBA00023125"/>
    </source>
</evidence>
<evidence type="ECO:0000256" key="2">
    <source>
        <dbReference type="ARBA" id="ARBA00022723"/>
    </source>
</evidence>
<evidence type="ECO:0000259" key="6">
    <source>
        <dbReference type="PROSITE" id="PS50048"/>
    </source>
</evidence>
<evidence type="ECO:0000256" key="5">
    <source>
        <dbReference type="SAM" id="MobiDB-lite"/>
    </source>
</evidence>
<keyword evidence="4" id="KW-0539">Nucleus</keyword>
<reference evidence="7 8" key="1">
    <citation type="submission" date="2024-04" db="EMBL/GenBank/DDBJ databases">
        <title>Phyllosticta paracitricarpa is synonymous to the EU quarantine fungus P. citricarpa based on phylogenomic analyses.</title>
        <authorList>
            <consortium name="Lawrence Berkeley National Laboratory"/>
            <person name="Van Ingen-Buijs V.A."/>
            <person name="Van Westerhoven A.C."/>
            <person name="Haridas S."/>
            <person name="Skiadas P."/>
            <person name="Martin F."/>
            <person name="Groenewald J.Z."/>
            <person name="Crous P.W."/>
            <person name="Seidl M.F."/>
        </authorList>
    </citation>
    <scope>NUCLEOTIDE SEQUENCE [LARGE SCALE GENOMIC DNA]</scope>
    <source>
        <strain evidence="7 8">CBS 123371</strain>
    </source>
</reference>
<dbReference type="InterPro" id="IPR050987">
    <property type="entry name" value="AtrR-like"/>
</dbReference>
<name>A0ABR1L1C5_9PEZI</name>
<dbReference type="CDD" id="cd00067">
    <property type="entry name" value="GAL4"/>
    <property type="match status" value="1"/>
</dbReference>
<evidence type="ECO:0000313" key="7">
    <source>
        <dbReference type="EMBL" id="KAK7524905.1"/>
    </source>
</evidence>
<dbReference type="Gene3D" id="4.10.240.10">
    <property type="entry name" value="Zn(2)-C6 fungal-type DNA-binding domain"/>
    <property type="match status" value="1"/>
</dbReference>
<evidence type="ECO:0000313" key="8">
    <source>
        <dbReference type="Proteomes" id="UP001363622"/>
    </source>
</evidence>
<evidence type="ECO:0000256" key="1">
    <source>
        <dbReference type="ARBA" id="ARBA00004123"/>
    </source>
</evidence>
<comment type="caution">
    <text evidence="7">The sequence shown here is derived from an EMBL/GenBank/DDBJ whole genome shotgun (WGS) entry which is preliminary data.</text>
</comment>
<feature type="domain" description="Zn(2)-C6 fungal-type" evidence="6">
    <location>
        <begin position="16"/>
        <end position="46"/>
    </location>
</feature>
<keyword evidence="2" id="KW-0479">Metal-binding</keyword>
<dbReference type="PROSITE" id="PS50048">
    <property type="entry name" value="ZN2_CY6_FUNGAL_2"/>
    <property type="match status" value="1"/>
</dbReference>
<keyword evidence="3" id="KW-0238">DNA-binding</keyword>
<sequence length="289" mass="32373">MAQPLRNPRQTRSSAACDSCRSRKQKCGGEWPTCARCRETGMDCTWPPQLQRGPAKGYLEAIETRLDEVEHILLQLLPLVPTHQLLNSIACPVLTDSTQKRTTQEKRAALDYWTTFPLNSPQALLAWCHDRQKRRGPRTANETVGTPRIASTLGDYHHSSGSVTAPGHLTASSSGDMNHGQRPDAHVSNDSTWKSPSRAFNTSGPPMTESPTTSTSAALHDATPQDVRHDQKSHSSNSVTDYGQVDLSDEFQQKNVFSCWQSFVKKCRRLRGSEDGYWKYQNYFNDRVL</sequence>
<organism evidence="7 8">
    <name type="scientific">Phyllosticta citriasiana</name>
    <dbReference type="NCBI Taxonomy" id="595635"/>
    <lineage>
        <taxon>Eukaryota</taxon>
        <taxon>Fungi</taxon>
        <taxon>Dikarya</taxon>
        <taxon>Ascomycota</taxon>
        <taxon>Pezizomycotina</taxon>
        <taxon>Dothideomycetes</taxon>
        <taxon>Dothideomycetes incertae sedis</taxon>
        <taxon>Botryosphaeriales</taxon>
        <taxon>Phyllostictaceae</taxon>
        <taxon>Phyllosticta</taxon>
    </lineage>
</organism>
<dbReference type="InterPro" id="IPR036864">
    <property type="entry name" value="Zn2-C6_fun-type_DNA-bd_sf"/>
</dbReference>
<dbReference type="PANTHER" id="PTHR46910:SF3">
    <property type="entry name" value="HALOTOLERANCE PROTEIN 9-RELATED"/>
    <property type="match status" value="1"/>
</dbReference>
<dbReference type="SMART" id="SM00066">
    <property type="entry name" value="GAL4"/>
    <property type="match status" value="1"/>
</dbReference>
<keyword evidence="8" id="KW-1185">Reference proteome</keyword>
<feature type="compositionally biased region" description="Polar residues" evidence="5">
    <location>
        <begin position="188"/>
        <end position="201"/>
    </location>
</feature>
<comment type="subcellular location">
    <subcellularLocation>
        <location evidence="1">Nucleus</location>
    </subcellularLocation>
</comment>
<evidence type="ECO:0000256" key="4">
    <source>
        <dbReference type="ARBA" id="ARBA00023242"/>
    </source>
</evidence>
<dbReference type="SUPFAM" id="SSF57701">
    <property type="entry name" value="Zn2/Cys6 DNA-binding domain"/>
    <property type="match status" value="1"/>
</dbReference>
<feature type="region of interest" description="Disordered" evidence="5">
    <location>
        <begin position="133"/>
        <end position="241"/>
    </location>
</feature>
<dbReference type="PROSITE" id="PS00463">
    <property type="entry name" value="ZN2_CY6_FUNGAL_1"/>
    <property type="match status" value="1"/>
</dbReference>
<proteinExistence type="predicted"/>
<accession>A0ABR1L1C5</accession>
<dbReference type="EMBL" id="JBBPHU010000001">
    <property type="protein sequence ID" value="KAK7524905.1"/>
    <property type="molecule type" value="Genomic_DNA"/>
</dbReference>